<dbReference type="Proteomes" id="UP000019267">
    <property type="component" value="Chromosome"/>
</dbReference>
<dbReference type="EMBL" id="CP006681">
    <property type="protein sequence ID" value="AHI53075.1"/>
    <property type="molecule type" value="Genomic_DNA"/>
</dbReference>
<keyword evidence="1" id="KW-1133">Transmembrane helix</keyword>
<gene>
    <name evidence="2" type="ORF">SCULI_v1c07340</name>
</gene>
<keyword evidence="1" id="KW-0812">Transmembrane</keyword>
<protein>
    <submittedName>
        <fullName evidence="2">Uncharacterized protein</fullName>
    </submittedName>
</protein>
<organism evidence="2 3">
    <name type="scientific">Spiroplasma culicicola AES-1</name>
    <dbReference type="NCBI Taxonomy" id="1276246"/>
    <lineage>
        <taxon>Bacteria</taxon>
        <taxon>Bacillati</taxon>
        <taxon>Mycoplasmatota</taxon>
        <taxon>Mollicutes</taxon>
        <taxon>Entomoplasmatales</taxon>
        <taxon>Spiroplasmataceae</taxon>
        <taxon>Spiroplasma</taxon>
    </lineage>
</organism>
<reference evidence="2 3" key="1">
    <citation type="journal article" date="2014" name="Genome Biol. Evol.">
        <title>Molecular evolution of the substrate utilization strategies and putative virulence factors in mosquito-associated Spiroplasma species.</title>
        <authorList>
            <person name="Chang T.H."/>
            <person name="Lo W.S."/>
            <person name="Ku C."/>
            <person name="Chen L.L."/>
            <person name="Kuo C.H."/>
        </authorList>
    </citation>
    <scope>NUCLEOTIDE SEQUENCE [LARGE SCALE GENOMIC DNA]</scope>
    <source>
        <strain evidence="2">AES-1</strain>
    </source>
</reference>
<dbReference type="KEGG" id="scq:SCULI_v1c07340"/>
<dbReference type="OrthoDB" id="389192at2"/>
<feature type="transmembrane region" description="Helical" evidence="1">
    <location>
        <begin position="156"/>
        <end position="177"/>
    </location>
</feature>
<accession>W6A860</accession>
<dbReference type="PATRIC" id="fig|1276246.3.peg.732"/>
<dbReference type="AlphaFoldDB" id="W6A860"/>
<proteinExistence type="predicted"/>
<dbReference type="STRING" id="1276246.SCULI_v1c07340"/>
<evidence type="ECO:0000313" key="2">
    <source>
        <dbReference type="EMBL" id="AHI53075.1"/>
    </source>
</evidence>
<evidence type="ECO:0000256" key="1">
    <source>
        <dbReference type="SAM" id="Phobius"/>
    </source>
</evidence>
<keyword evidence="3" id="KW-1185">Reference proteome</keyword>
<name>W6A860_9MOLU</name>
<dbReference type="RefSeq" id="WP_025363305.1">
    <property type="nucleotide sequence ID" value="NZ_CP006681.1"/>
</dbReference>
<dbReference type="HOGENOM" id="CLU_1204185_0_0_14"/>
<keyword evidence="1" id="KW-0472">Membrane</keyword>
<sequence length="230" mass="27235">MLYENKNFWTVYGSKFISSILQLENIFLDEKEVLTALETEQYNQKDCKLNKRIISMCKAWEEIKYYILYLKTNEQNGTIMDIKPQEYAKIYNILDETGSYNYLFDPNSGTPLLEQLEYLNSKLRNVEDLEEVVDLTLSFSLEHTIENTLGDMTTYFLGYFIIAIMVFKNFGPFLSLIEKMTKIIELRMNTIQDCAKELKSNWQTLDSYKKLKEYLIEDSKSFWATYPELT</sequence>
<evidence type="ECO:0000313" key="3">
    <source>
        <dbReference type="Proteomes" id="UP000019267"/>
    </source>
</evidence>